<dbReference type="SUPFAM" id="SSF54211">
    <property type="entry name" value="Ribosomal protein S5 domain 2-like"/>
    <property type="match status" value="1"/>
</dbReference>
<feature type="active site" evidence="1">
    <location>
        <position position="266"/>
    </location>
</feature>
<gene>
    <name evidence="5" type="ORF">QMQ05_10455</name>
</gene>
<evidence type="ECO:0000256" key="1">
    <source>
        <dbReference type="PROSITE-ProRule" id="PRU01122"/>
    </source>
</evidence>
<accession>A0AAU6WAM7</accession>
<dbReference type="PRINTS" id="PR00830">
    <property type="entry name" value="ENDOLAPTASE"/>
</dbReference>
<dbReference type="GO" id="GO:0004176">
    <property type="term" value="F:ATP-dependent peptidase activity"/>
    <property type="evidence" value="ECO:0007669"/>
    <property type="project" value="UniProtKB-UniRule"/>
</dbReference>
<name>A0AAU6WAM7_9MICC</name>
<comment type="similarity">
    <text evidence="1">Belongs to the peptidase S16 family.</text>
</comment>
<dbReference type="Gene3D" id="3.30.230.10">
    <property type="match status" value="1"/>
</dbReference>
<feature type="domain" description="Lon proteolytic" evidence="4">
    <location>
        <begin position="261"/>
        <end position="359"/>
    </location>
</feature>
<dbReference type="Proteomes" id="UP001486888">
    <property type="component" value="Chromosome"/>
</dbReference>
<feature type="transmembrane region" description="Helical" evidence="3">
    <location>
        <begin position="31"/>
        <end position="51"/>
    </location>
</feature>
<dbReference type="GO" id="GO:0004252">
    <property type="term" value="F:serine-type endopeptidase activity"/>
    <property type="evidence" value="ECO:0007669"/>
    <property type="project" value="UniProtKB-UniRule"/>
</dbReference>
<dbReference type="GO" id="GO:0006508">
    <property type="term" value="P:proteolysis"/>
    <property type="evidence" value="ECO:0007669"/>
    <property type="project" value="UniProtKB-KW"/>
</dbReference>
<keyword evidence="3" id="KW-0812">Transmembrane</keyword>
<feature type="active site" evidence="1">
    <location>
        <position position="311"/>
    </location>
</feature>
<evidence type="ECO:0000256" key="2">
    <source>
        <dbReference type="SAM" id="MobiDB-lite"/>
    </source>
</evidence>
<feature type="compositionally biased region" description="Polar residues" evidence="2">
    <location>
        <begin position="125"/>
        <end position="144"/>
    </location>
</feature>
<dbReference type="EC" id="3.4.21.53" evidence="1"/>
<dbReference type="PANTHER" id="PTHR10046">
    <property type="entry name" value="ATP DEPENDENT LON PROTEASE FAMILY MEMBER"/>
    <property type="match status" value="1"/>
</dbReference>
<reference evidence="5 6" key="1">
    <citation type="submission" date="2023-05" db="EMBL/GenBank/DDBJ databases">
        <title>Glutamicibacter sp. B1, complete genome.</title>
        <authorList>
            <person name="Long Y.H."/>
            <person name="Fang T."/>
            <person name="Li X.Y."/>
        </authorList>
    </citation>
    <scope>NUCLEOTIDE SEQUENCE [LARGE SCALE GENOMIC DNA]</scope>
    <source>
        <strain evidence="5 6">B1</strain>
    </source>
</reference>
<keyword evidence="3" id="KW-1133">Transmembrane helix</keyword>
<keyword evidence="1" id="KW-0645">Protease</keyword>
<evidence type="ECO:0000256" key="3">
    <source>
        <dbReference type="SAM" id="Phobius"/>
    </source>
</evidence>
<dbReference type="GO" id="GO:0005524">
    <property type="term" value="F:ATP binding"/>
    <property type="evidence" value="ECO:0007669"/>
    <property type="project" value="InterPro"/>
</dbReference>
<keyword evidence="1" id="KW-0720">Serine protease</keyword>
<keyword evidence="3" id="KW-0472">Membrane</keyword>
<dbReference type="Pfam" id="PF05362">
    <property type="entry name" value="Lon_C"/>
    <property type="match status" value="1"/>
</dbReference>
<dbReference type="PROSITE" id="PS51786">
    <property type="entry name" value="LON_PROTEOLYTIC"/>
    <property type="match status" value="1"/>
</dbReference>
<dbReference type="InterPro" id="IPR027065">
    <property type="entry name" value="Lon_Prtase"/>
</dbReference>
<evidence type="ECO:0000259" key="4">
    <source>
        <dbReference type="PROSITE" id="PS51786"/>
    </source>
</evidence>
<feature type="region of interest" description="Disordered" evidence="2">
    <location>
        <begin position="1"/>
        <end position="25"/>
    </location>
</feature>
<evidence type="ECO:0000313" key="5">
    <source>
        <dbReference type="EMBL" id="XAO44784.1"/>
    </source>
</evidence>
<keyword evidence="1" id="KW-0378">Hydrolase</keyword>
<organism evidence="5 6">
    <name type="scientific">Glutamicibacter ectropisis</name>
    <dbReference type="NCBI Taxonomy" id="3046593"/>
    <lineage>
        <taxon>Bacteria</taxon>
        <taxon>Bacillati</taxon>
        <taxon>Actinomycetota</taxon>
        <taxon>Actinomycetes</taxon>
        <taxon>Micrococcales</taxon>
        <taxon>Micrococcaceae</taxon>
        <taxon>Glutamicibacter</taxon>
    </lineage>
</organism>
<dbReference type="EMBL" id="CP125942">
    <property type="protein sequence ID" value="XAO44784.1"/>
    <property type="molecule type" value="Genomic_DNA"/>
</dbReference>
<sequence>MHEREPQDSTKAPGEFGQAPQGSKGIKRTSAGVLALLLIGIMMFLPTNFMIRSPGPVFNTLGKDADNGKDVISIEGEKTYPSQSELDLLTIYVQGGGQNRVTIPVVLEALINPDKDVVPEETIISHDTSSQQQSEQNDQMMTSSQDQAIAAALTELGYDFKTWLAVADFSTETNSKTLEKGDCLLKYNGQNISSLEVLKKSLNANGDKAAELTVGRKDQQGNYKDVVVSVKADDVDGERQLGIYLTTEHQFPIDVEFGLQNVGGPSAGMMFALGIIDRLTEGSLAGDHHVAGTGEISADGTVGPIGGIAQKMVAAKNAGATVFLAPADNCSDVVGRVPDGLNVLKISTLSQARTALTKIADGEDPASFETCE</sequence>
<dbReference type="RefSeq" id="WP_345469819.1">
    <property type="nucleotide sequence ID" value="NZ_CP125942.1"/>
</dbReference>
<dbReference type="InterPro" id="IPR008269">
    <property type="entry name" value="Lon_proteolytic"/>
</dbReference>
<proteinExistence type="inferred from homology"/>
<keyword evidence="6" id="KW-1185">Reference proteome</keyword>
<dbReference type="InterPro" id="IPR020568">
    <property type="entry name" value="Ribosomal_Su5_D2-typ_SF"/>
</dbReference>
<dbReference type="GO" id="GO:0030163">
    <property type="term" value="P:protein catabolic process"/>
    <property type="evidence" value="ECO:0007669"/>
    <property type="project" value="InterPro"/>
</dbReference>
<dbReference type="AlphaFoldDB" id="A0AAU6WAM7"/>
<protein>
    <recommendedName>
        <fullName evidence="1">endopeptidase La</fullName>
        <ecNumber evidence="1">3.4.21.53</ecNumber>
    </recommendedName>
</protein>
<evidence type="ECO:0000313" key="6">
    <source>
        <dbReference type="Proteomes" id="UP001486888"/>
    </source>
</evidence>
<comment type="catalytic activity">
    <reaction evidence="1">
        <text>Hydrolysis of proteins in presence of ATP.</text>
        <dbReference type="EC" id="3.4.21.53"/>
    </reaction>
</comment>
<dbReference type="KEGG" id="gey:QMQ05_10455"/>
<dbReference type="InterPro" id="IPR014721">
    <property type="entry name" value="Ribsml_uS5_D2-typ_fold_subgr"/>
</dbReference>
<feature type="region of interest" description="Disordered" evidence="2">
    <location>
        <begin position="124"/>
        <end position="144"/>
    </location>
</feature>